<name>A0A835BSS8_9POAL</name>
<dbReference type="AlphaFoldDB" id="A0A835BSS8"/>
<feature type="compositionally biased region" description="Basic residues" evidence="1">
    <location>
        <begin position="56"/>
        <end position="75"/>
    </location>
</feature>
<feature type="region of interest" description="Disordered" evidence="1">
    <location>
        <begin position="1"/>
        <end position="208"/>
    </location>
</feature>
<accession>A0A835BSS8</accession>
<sequence length="208" mass="23042">MAQQVRPRPDQGGRSRRPRGGPRRGDQPRGEHPLPQVQEQRRAGGRGGRGEDGHRRGPRAAPRRRRGPRLPRRRSPCGAQRREAARRHRLLGRAGGARGGAGRGRRGRRAREGGAVRGRDPHAGRRRAHRREQGGRVRHAQAGAREGSPALPRRHYARRVPAVLRPRQGVRAAVPEGARPGAQRGRHRRHPPPPQAVVLGAPRPPHPR</sequence>
<feature type="compositionally biased region" description="Basic and acidic residues" evidence="1">
    <location>
        <begin position="110"/>
        <end position="123"/>
    </location>
</feature>
<evidence type="ECO:0000313" key="3">
    <source>
        <dbReference type="Proteomes" id="UP000636709"/>
    </source>
</evidence>
<protein>
    <submittedName>
        <fullName evidence="2">Uncharacterized protein</fullName>
    </submittedName>
</protein>
<feature type="compositionally biased region" description="Gly residues" evidence="1">
    <location>
        <begin position="93"/>
        <end position="102"/>
    </location>
</feature>
<keyword evidence="3" id="KW-1185">Reference proteome</keyword>
<feature type="compositionally biased region" description="Basic and acidic residues" evidence="1">
    <location>
        <begin position="23"/>
        <end position="32"/>
    </location>
</feature>
<dbReference type="Proteomes" id="UP000636709">
    <property type="component" value="Unassembled WGS sequence"/>
</dbReference>
<proteinExistence type="predicted"/>
<reference evidence="2" key="1">
    <citation type="submission" date="2020-07" db="EMBL/GenBank/DDBJ databases">
        <title>Genome sequence and genetic diversity analysis of an under-domesticated orphan crop, white fonio (Digitaria exilis).</title>
        <authorList>
            <person name="Bennetzen J.L."/>
            <person name="Chen S."/>
            <person name="Ma X."/>
            <person name="Wang X."/>
            <person name="Yssel A.E.J."/>
            <person name="Chaluvadi S.R."/>
            <person name="Johnson M."/>
            <person name="Gangashetty P."/>
            <person name="Hamidou F."/>
            <person name="Sanogo M.D."/>
            <person name="Zwaenepoel A."/>
            <person name="Wallace J."/>
            <person name="Van De Peer Y."/>
            <person name="Van Deynze A."/>
        </authorList>
    </citation>
    <scope>NUCLEOTIDE SEQUENCE</scope>
    <source>
        <tissue evidence="2">Leaves</tissue>
    </source>
</reference>
<comment type="caution">
    <text evidence="2">The sequence shown here is derived from an EMBL/GenBank/DDBJ whole genome shotgun (WGS) entry which is preliminary data.</text>
</comment>
<organism evidence="2 3">
    <name type="scientific">Digitaria exilis</name>
    <dbReference type="NCBI Taxonomy" id="1010633"/>
    <lineage>
        <taxon>Eukaryota</taxon>
        <taxon>Viridiplantae</taxon>
        <taxon>Streptophyta</taxon>
        <taxon>Embryophyta</taxon>
        <taxon>Tracheophyta</taxon>
        <taxon>Spermatophyta</taxon>
        <taxon>Magnoliopsida</taxon>
        <taxon>Liliopsida</taxon>
        <taxon>Poales</taxon>
        <taxon>Poaceae</taxon>
        <taxon>PACMAD clade</taxon>
        <taxon>Panicoideae</taxon>
        <taxon>Panicodae</taxon>
        <taxon>Paniceae</taxon>
        <taxon>Anthephorinae</taxon>
        <taxon>Digitaria</taxon>
    </lineage>
</organism>
<dbReference type="EMBL" id="JACEFO010001862">
    <property type="protein sequence ID" value="KAF8698709.1"/>
    <property type="molecule type" value="Genomic_DNA"/>
</dbReference>
<gene>
    <name evidence="2" type="ORF">HU200_034961</name>
</gene>
<evidence type="ECO:0000256" key="1">
    <source>
        <dbReference type="SAM" id="MobiDB-lite"/>
    </source>
</evidence>
<evidence type="ECO:0000313" key="2">
    <source>
        <dbReference type="EMBL" id="KAF8698709.1"/>
    </source>
</evidence>